<dbReference type="Pfam" id="PF01880">
    <property type="entry name" value="Desulfoferrodox"/>
    <property type="match status" value="1"/>
</dbReference>
<evidence type="ECO:0000256" key="8">
    <source>
        <dbReference type="ARBA" id="ARBA00023004"/>
    </source>
</evidence>
<evidence type="ECO:0000259" key="14">
    <source>
        <dbReference type="Pfam" id="PF06397"/>
    </source>
</evidence>
<dbReference type="Pfam" id="PF06397">
    <property type="entry name" value="Desulfoferrod_N"/>
    <property type="match status" value="1"/>
</dbReference>
<dbReference type="InterPro" id="IPR004462">
    <property type="entry name" value="Desulfoferrodoxin_N"/>
</dbReference>
<dbReference type="Gene3D" id="2.20.28.100">
    <property type="entry name" value="Desulphoferrodoxin, N-terminal domain"/>
    <property type="match status" value="1"/>
</dbReference>
<dbReference type="InterPro" id="IPR036073">
    <property type="entry name" value="Desulfoferrodoxin_Fe-bd_dom_sf"/>
</dbReference>
<dbReference type="CDD" id="cd00974">
    <property type="entry name" value="DSRD"/>
    <property type="match status" value="1"/>
</dbReference>
<comment type="catalytic activity">
    <reaction evidence="11">
        <text>reduced [rubredoxin] + superoxide + 2 H(+) = oxidized [rubredoxin] + H2O2</text>
        <dbReference type="Rhea" id="RHEA:21324"/>
        <dbReference type="Rhea" id="RHEA-COMP:10302"/>
        <dbReference type="Rhea" id="RHEA-COMP:10303"/>
        <dbReference type="ChEBI" id="CHEBI:15378"/>
        <dbReference type="ChEBI" id="CHEBI:16240"/>
        <dbReference type="ChEBI" id="CHEBI:18421"/>
        <dbReference type="ChEBI" id="CHEBI:29033"/>
        <dbReference type="ChEBI" id="CHEBI:29034"/>
        <dbReference type="EC" id="1.15.1.2"/>
    </reaction>
</comment>
<sequence>MERTKLYQIYKCEVCGNIIVIIHDGMVSLVCCGKPMKLMEEQVEEKGGYEKHLPVVEKTDRGINVKVGSVPHPMEEKHHIEWIELITEDGRSHRKFLKPGDAPEAEFGCMEKIKQVREYCNIHGLWKVVM</sequence>
<organism evidence="15 16">
    <name type="scientific">Candidatus Coatesbacteria bacterium 4484_99</name>
    <dbReference type="NCBI Taxonomy" id="1970774"/>
    <lineage>
        <taxon>Bacteria</taxon>
        <taxon>Candidatus Coatesiibacteriota</taxon>
    </lineage>
</organism>
<evidence type="ECO:0000256" key="10">
    <source>
        <dbReference type="ARBA" id="ARBA00031398"/>
    </source>
</evidence>
<dbReference type="Gene3D" id="2.60.40.730">
    <property type="entry name" value="SOR catalytic domain"/>
    <property type="match status" value="1"/>
</dbReference>
<name>A0A1W9S0R7_9BACT</name>
<feature type="binding site" evidence="12">
    <location>
        <position position="123"/>
    </location>
    <ligand>
        <name>Fe cation</name>
        <dbReference type="ChEBI" id="CHEBI:24875"/>
        <label>1</label>
    </ligand>
</feature>
<feature type="domain" description="Desulfoferrodoxin ferrous iron-binding" evidence="13">
    <location>
        <begin position="49"/>
        <end position="127"/>
    </location>
</feature>
<feature type="binding site" evidence="12">
    <location>
        <position position="78"/>
    </location>
    <ligand>
        <name>Fe cation</name>
        <dbReference type="ChEBI" id="CHEBI:24875"/>
        <label>1</label>
    </ligand>
</feature>
<keyword evidence="7" id="KW-0249">Electron transport</keyword>
<dbReference type="InterPro" id="IPR002742">
    <property type="entry name" value="Desulfoferrodoxin_Fe-bd_dom"/>
</dbReference>
<comment type="similarity">
    <text evidence="2">Belongs to the desulfoferrodoxin family.</text>
</comment>
<evidence type="ECO:0000256" key="2">
    <source>
        <dbReference type="ARBA" id="ARBA00005941"/>
    </source>
</evidence>
<evidence type="ECO:0000259" key="13">
    <source>
        <dbReference type="Pfam" id="PF01880"/>
    </source>
</evidence>
<feature type="domain" description="Desulfoferrodoxin N-terminal" evidence="14">
    <location>
        <begin position="7"/>
        <end position="39"/>
    </location>
</feature>
<dbReference type="PANTHER" id="PTHR36541">
    <property type="entry name" value="SUPEROXIDE REDUCTASE-RELATED"/>
    <property type="match status" value="1"/>
</dbReference>
<comment type="caution">
    <text evidence="15">The sequence shown here is derived from an EMBL/GenBank/DDBJ whole genome shotgun (WGS) entry which is preliminary data.</text>
</comment>
<evidence type="ECO:0000256" key="3">
    <source>
        <dbReference type="ARBA" id="ARBA00012679"/>
    </source>
</evidence>
<dbReference type="AlphaFoldDB" id="A0A1W9S0R7"/>
<dbReference type="NCBIfam" id="TIGR00320">
    <property type="entry name" value="dfx_rbo"/>
    <property type="match status" value="1"/>
</dbReference>
<dbReference type="InterPro" id="IPR038094">
    <property type="entry name" value="Desulfoferrodoxin_N_sf"/>
</dbReference>
<dbReference type="EC" id="1.15.1.2" evidence="3"/>
<dbReference type="GO" id="GO:0050605">
    <property type="term" value="F:superoxide reductase activity"/>
    <property type="evidence" value="ECO:0007669"/>
    <property type="project" value="UniProtKB-EC"/>
</dbReference>
<dbReference type="NCBIfam" id="TIGR00332">
    <property type="entry name" value="neela_ferrous"/>
    <property type="match status" value="1"/>
</dbReference>
<dbReference type="EMBL" id="NATQ01000054">
    <property type="protein sequence ID" value="OQX90439.1"/>
    <property type="molecule type" value="Genomic_DNA"/>
</dbReference>
<evidence type="ECO:0000256" key="12">
    <source>
        <dbReference type="PIRSR" id="PIRSR604793-1"/>
    </source>
</evidence>
<feature type="binding site" evidence="12">
    <location>
        <position position="120"/>
    </location>
    <ligand>
        <name>Fe cation</name>
        <dbReference type="ChEBI" id="CHEBI:24875"/>
        <label>1</label>
    </ligand>
</feature>
<evidence type="ECO:0000256" key="11">
    <source>
        <dbReference type="ARBA" id="ARBA00047448"/>
    </source>
</evidence>
<dbReference type="GO" id="GO:0019430">
    <property type="term" value="P:removal of superoxide radicals"/>
    <property type="evidence" value="ECO:0007669"/>
    <property type="project" value="InterPro"/>
</dbReference>
<dbReference type="NCBIfam" id="TIGR00319">
    <property type="entry name" value="desulf_FeS4"/>
    <property type="match status" value="1"/>
</dbReference>
<dbReference type="SUPFAM" id="SSF57802">
    <property type="entry name" value="Rubredoxin-like"/>
    <property type="match status" value="1"/>
</dbReference>
<feature type="binding site" evidence="12">
    <location>
        <position position="72"/>
    </location>
    <ligand>
        <name>Fe cation</name>
        <dbReference type="ChEBI" id="CHEBI:24875"/>
        <label>1</label>
    </ligand>
</feature>
<gene>
    <name evidence="15" type="ORF">B6D57_03155</name>
</gene>
<feature type="binding site" evidence="12">
    <location>
        <position position="32"/>
    </location>
    <ligand>
        <name>Fe cation</name>
        <dbReference type="ChEBI" id="CHEBI:24875"/>
        <label>1</label>
    </ligand>
</feature>
<dbReference type="PANTHER" id="PTHR36541:SF1">
    <property type="entry name" value="SUPEROXIDE REDUCTASE-RELATED"/>
    <property type="match status" value="1"/>
</dbReference>
<dbReference type="SUPFAM" id="SSF49367">
    <property type="entry name" value="Superoxide reductase-like"/>
    <property type="match status" value="1"/>
</dbReference>
<accession>A0A1W9S0R7</accession>
<dbReference type="CDD" id="cd03171">
    <property type="entry name" value="SORL_Dfx_classI"/>
    <property type="match status" value="1"/>
</dbReference>
<evidence type="ECO:0000313" key="15">
    <source>
        <dbReference type="EMBL" id="OQX90439.1"/>
    </source>
</evidence>
<comment type="cofactor">
    <cofactor evidence="12">
        <name>Fe(2+)</name>
        <dbReference type="ChEBI" id="CHEBI:29033"/>
    </cofactor>
    <text evidence="12">Binds 1 Fe(2+) ion per subunit. The iron ion 2 is coordinated via four histidines and one cysteine residue.</text>
</comment>
<dbReference type="GO" id="GO:0005506">
    <property type="term" value="F:iron ion binding"/>
    <property type="evidence" value="ECO:0007669"/>
    <property type="project" value="InterPro"/>
</dbReference>
<evidence type="ECO:0000256" key="7">
    <source>
        <dbReference type="ARBA" id="ARBA00022982"/>
    </source>
</evidence>
<feature type="binding site" evidence="12">
    <location>
        <position position="52"/>
    </location>
    <ligand>
        <name>Fe cation</name>
        <dbReference type="ChEBI" id="CHEBI:24875"/>
        <label>1</label>
    </ligand>
</feature>
<dbReference type="InterPro" id="IPR004793">
    <property type="entry name" value="Desulfoferrodoxin_rbo"/>
</dbReference>
<evidence type="ECO:0000256" key="9">
    <source>
        <dbReference type="ARBA" id="ARBA00024690"/>
    </source>
</evidence>
<keyword evidence="5" id="KW-0813">Transport</keyword>
<comment type="cofactor">
    <cofactor evidence="1">
        <name>Cu(2+)</name>
        <dbReference type="ChEBI" id="CHEBI:29036"/>
    </cofactor>
</comment>
<keyword evidence="8 12" id="KW-0408">Iron</keyword>
<feature type="binding site" evidence="12">
    <location>
        <position position="12"/>
    </location>
    <ligand>
        <name>Fe cation</name>
        <dbReference type="ChEBI" id="CHEBI:24875"/>
        <label>1</label>
    </ligand>
</feature>
<keyword evidence="6 12" id="KW-0479">Metal-binding</keyword>
<protein>
    <recommendedName>
        <fullName evidence="4">Desulfoferrodoxin</fullName>
        <ecNumber evidence="3">1.15.1.2</ecNumber>
    </recommendedName>
    <alternativeName>
        <fullName evidence="10">Superoxide reductase</fullName>
    </alternativeName>
</protein>
<evidence type="ECO:0000256" key="6">
    <source>
        <dbReference type="ARBA" id="ARBA00022723"/>
    </source>
</evidence>
<evidence type="ECO:0000313" key="16">
    <source>
        <dbReference type="Proteomes" id="UP000192611"/>
    </source>
</evidence>
<reference evidence="16" key="1">
    <citation type="submission" date="2017-03" db="EMBL/GenBank/DDBJ databases">
        <title>Novel pathways for hydrocarbon cycling and metabolic interdependencies in hydrothermal sediment communities.</title>
        <authorList>
            <person name="Dombrowski N."/>
            <person name="Seitz K."/>
            <person name="Teske A."/>
            <person name="Baker B."/>
        </authorList>
    </citation>
    <scope>NUCLEOTIDE SEQUENCE [LARGE SCALE GENOMIC DNA]</scope>
</reference>
<proteinExistence type="inferred from homology"/>
<evidence type="ECO:0000256" key="5">
    <source>
        <dbReference type="ARBA" id="ARBA00022448"/>
    </source>
</evidence>
<dbReference type="InterPro" id="IPR051233">
    <property type="entry name" value="Desulfoferrodoxin_SOR"/>
</dbReference>
<evidence type="ECO:0000256" key="4">
    <source>
        <dbReference type="ARBA" id="ARBA00014839"/>
    </source>
</evidence>
<dbReference type="Proteomes" id="UP000192611">
    <property type="component" value="Unassembled WGS sequence"/>
</dbReference>
<comment type="cofactor">
    <cofactor evidence="12">
        <name>Fe(3+)</name>
        <dbReference type="ChEBI" id="CHEBI:29034"/>
    </cofactor>
    <text evidence="12">Binds 1 Fe(3+) ion per subunit. The iron ion 1 is coordinated via 4 cysteine residues.</text>
</comment>
<comment type="function">
    <text evidence="9">Catalyzes the one-electron reduction of superoxide anion radical to hydrogen peroxide at a nonheme ferrous iron center. Plays a fundamental role in case of oxidative stress via its superoxide detoxification activity.</text>
</comment>
<feature type="binding site" evidence="12">
    <location>
        <position position="31"/>
    </location>
    <ligand>
        <name>Fe cation</name>
        <dbReference type="ChEBI" id="CHEBI:24875"/>
        <label>1</label>
    </ligand>
</feature>
<evidence type="ECO:0000256" key="1">
    <source>
        <dbReference type="ARBA" id="ARBA00001973"/>
    </source>
</evidence>
<feature type="binding site" evidence="12">
    <location>
        <position position="15"/>
    </location>
    <ligand>
        <name>Fe cation</name>
        <dbReference type="ChEBI" id="CHEBI:24875"/>
        <label>1</label>
    </ligand>
</feature>